<keyword evidence="3" id="KW-1185">Reference proteome</keyword>
<name>A0ABT4ADN3_9BACT</name>
<evidence type="ECO:0000313" key="2">
    <source>
        <dbReference type="EMBL" id="MCY1079027.1"/>
    </source>
</evidence>
<feature type="compositionally biased region" description="Polar residues" evidence="1">
    <location>
        <begin position="15"/>
        <end position="31"/>
    </location>
</feature>
<reference evidence="2 3" key="1">
    <citation type="submission" date="2022-11" db="EMBL/GenBank/DDBJ databases">
        <title>Minimal conservation of predation-associated metabolite biosynthetic gene clusters underscores biosynthetic potential of Myxococcota including descriptions for ten novel species: Archangium lansinium sp. nov., Myxococcus landrumus sp. nov., Nannocystis bai.</title>
        <authorList>
            <person name="Ahearne A."/>
            <person name="Stevens C."/>
            <person name="Phillips K."/>
        </authorList>
    </citation>
    <scope>NUCLEOTIDE SEQUENCE [LARGE SCALE GENOMIC DNA]</scope>
    <source>
        <strain evidence="2 3">MIWBW</strain>
    </source>
</reference>
<evidence type="ECO:0000313" key="3">
    <source>
        <dbReference type="Proteomes" id="UP001207654"/>
    </source>
</evidence>
<feature type="region of interest" description="Disordered" evidence="1">
    <location>
        <begin position="1"/>
        <end position="51"/>
    </location>
</feature>
<gene>
    <name evidence="2" type="ORF">OV287_31655</name>
</gene>
<organism evidence="2 3">
    <name type="scientific">Archangium lansingense</name>
    <dbReference type="NCBI Taxonomy" id="2995310"/>
    <lineage>
        <taxon>Bacteria</taxon>
        <taxon>Pseudomonadati</taxon>
        <taxon>Myxococcota</taxon>
        <taxon>Myxococcia</taxon>
        <taxon>Myxococcales</taxon>
        <taxon>Cystobacterineae</taxon>
        <taxon>Archangiaceae</taxon>
        <taxon>Archangium</taxon>
    </lineage>
</organism>
<evidence type="ECO:0000256" key="1">
    <source>
        <dbReference type="SAM" id="MobiDB-lite"/>
    </source>
</evidence>
<proteinExistence type="predicted"/>
<dbReference type="Proteomes" id="UP001207654">
    <property type="component" value="Unassembled WGS sequence"/>
</dbReference>
<dbReference type="RefSeq" id="WP_267537780.1">
    <property type="nucleotide sequence ID" value="NZ_JAPNKA010000001.1"/>
</dbReference>
<accession>A0ABT4ADN3</accession>
<dbReference type="EMBL" id="JAPNKA010000001">
    <property type="protein sequence ID" value="MCY1079027.1"/>
    <property type="molecule type" value="Genomic_DNA"/>
</dbReference>
<protein>
    <submittedName>
        <fullName evidence="2">Uncharacterized protein</fullName>
    </submittedName>
</protein>
<sequence>MSEGANQPQQPPRGTPSSTNMPRVSQTNNPRVMSAARAAPLPKEQQQGQLGQKLKAESANVALNALSIVKEKVEEFREQDRFFKYKAFIVSGWVFLSISTFGITCARGGTKQTGDFGAKLVPVTSRASLTIMNKSKGAWEKVHIVVTDDRRVEWNAFVPRVEAGRDVTVTPKQLLNASGQAAPSDIRIVGVEMRTEDGDAVLLENGKNLTDDAQ</sequence>
<comment type="caution">
    <text evidence="2">The sequence shown here is derived from an EMBL/GenBank/DDBJ whole genome shotgun (WGS) entry which is preliminary data.</text>
</comment>